<reference evidence="3" key="1">
    <citation type="journal article" date="2019" name="Int. J. Syst. Evol. Microbiol.">
        <title>The Global Catalogue of Microorganisms (GCM) 10K type strain sequencing project: providing services to taxonomists for standard genome sequencing and annotation.</title>
        <authorList>
            <consortium name="The Broad Institute Genomics Platform"/>
            <consortium name="The Broad Institute Genome Sequencing Center for Infectious Disease"/>
            <person name="Wu L."/>
            <person name="Ma J."/>
        </authorList>
    </citation>
    <scope>NUCLEOTIDE SEQUENCE [LARGE SCALE GENOMIC DNA]</scope>
    <source>
        <strain evidence="3">CGMCC 1.12702</strain>
    </source>
</reference>
<gene>
    <name evidence="2" type="ORF">ACFSGX_14080</name>
</gene>
<evidence type="ECO:0000313" key="3">
    <source>
        <dbReference type="Proteomes" id="UP001597400"/>
    </source>
</evidence>
<evidence type="ECO:0000256" key="1">
    <source>
        <dbReference type="SAM" id="Phobius"/>
    </source>
</evidence>
<proteinExistence type="predicted"/>
<accession>A0ABW4TZH8</accession>
<name>A0ABW4TZH8_9SPHN</name>
<dbReference type="EMBL" id="JBHUGS010000004">
    <property type="protein sequence ID" value="MFD1951898.1"/>
    <property type="molecule type" value="Genomic_DNA"/>
</dbReference>
<keyword evidence="3" id="KW-1185">Reference proteome</keyword>
<dbReference type="Proteomes" id="UP001597400">
    <property type="component" value="Unassembled WGS sequence"/>
</dbReference>
<organism evidence="2 3">
    <name type="scientific">Sphingomonas arantia</name>
    <dbReference type="NCBI Taxonomy" id="1460676"/>
    <lineage>
        <taxon>Bacteria</taxon>
        <taxon>Pseudomonadati</taxon>
        <taxon>Pseudomonadota</taxon>
        <taxon>Alphaproteobacteria</taxon>
        <taxon>Sphingomonadales</taxon>
        <taxon>Sphingomonadaceae</taxon>
        <taxon>Sphingomonas</taxon>
    </lineage>
</organism>
<keyword evidence="1" id="KW-0812">Transmembrane</keyword>
<sequence>MPTFPVAPPIATAVGVRIVGEGQLREISGGDVEHVQVLALMERMRDAMAGSDMDMTDPDVLSAVMTATALLGGEVFGSLIIAGHATDQDKRRAVASVERNYRTGIEVGKRRALRLLTERHGGNA</sequence>
<protein>
    <submittedName>
        <fullName evidence="2">Uncharacterized protein</fullName>
    </submittedName>
</protein>
<comment type="caution">
    <text evidence="2">The sequence shown here is derived from an EMBL/GenBank/DDBJ whole genome shotgun (WGS) entry which is preliminary data.</text>
</comment>
<feature type="transmembrane region" description="Helical" evidence="1">
    <location>
        <begin position="60"/>
        <end position="82"/>
    </location>
</feature>
<evidence type="ECO:0000313" key="2">
    <source>
        <dbReference type="EMBL" id="MFD1951898.1"/>
    </source>
</evidence>
<keyword evidence="1" id="KW-1133">Transmembrane helix</keyword>
<keyword evidence="1" id="KW-0472">Membrane</keyword>